<dbReference type="RefSeq" id="WP_311368460.1">
    <property type="nucleotide sequence ID" value="NZ_JAVRHX010000002.1"/>
</dbReference>
<dbReference type="InterPro" id="IPR036388">
    <property type="entry name" value="WH-like_DNA-bd_sf"/>
</dbReference>
<dbReference type="InterPro" id="IPR053812">
    <property type="entry name" value="HTH_Sigma70_ECF-like"/>
</dbReference>
<accession>A0ABU2ZQP0</accession>
<dbReference type="Pfam" id="PF07638">
    <property type="entry name" value="Sigma70_ECF"/>
    <property type="match status" value="1"/>
</dbReference>
<dbReference type="EMBL" id="JAVRHX010000002">
    <property type="protein sequence ID" value="MDT0594940.1"/>
    <property type="molecule type" value="Genomic_DNA"/>
</dbReference>
<keyword evidence="3" id="KW-1185">Reference proteome</keyword>
<evidence type="ECO:0000313" key="3">
    <source>
        <dbReference type="Proteomes" id="UP001253545"/>
    </source>
</evidence>
<sequence length="187" mass="21265">MSATQTNKTEGYSDQERHIASHLLEQAYEPLLRLARNRRRRVAQSATLMTEDILHDCFLKLSGKTVWQSQDQFIRTASLAIRQVIVDHARKKLTVKHGSGNNNLALSEDETLLPEYSETPEQILSINDLLEKLECKKPRLSKVVDARYFAGLTESETAIALGVSERTIRRDWQLAKAWLAEKMDSSA</sequence>
<gene>
    <name evidence="2" type="ORF">RM552_08820</name>
</gene>
<organism evidence="2 3">
    <name type="scientific">Glaciecola petra</name>
    <dbReference type="NCBI Taxonomy" id="3075602"/>
    <lineage>
        <taxon>Bacteria</taxon>
        <taxon>Pseudomonadati</taxon>
        <taxon>Pseudomonadota</taxon>
        <taxon>Gammaproteobacteria</taxon>
        <taxon>Alteromonadales</taxon>
        <taxon>Alteromonadaceae</taxon>
        <taxon>Glaciecola</taxon>
    </lineage>
</organism>
<dbReference type="NCBIfam" id="TIGR02937">
    <property type="entry name" value="sigma70-ECF"/>
    <property type="match status" value="1"/>
</dbReference>
<reference evidence="2 3" key="1">
    <citation type="submission" date="2023-09" db="EMBL/GenBank/DDBJ databases">
        <authorList>
            <person name="Rey-Velasco X."/>
        </authorList>
    </citation>
    <scope>NUCLEOTIDE SEQUENCE [LARGE SCALE GENOMIC DNA]</scope>
    <source>
        <strain evidence="2 3">P117</strain>
    </source>
</reference>
<dbReference type="InterPro" id="IPR014284">
    <property type="entry name" value="RNA_pol_sigma-70_dom"/>
</dbReference>
<dbReference type="Gene3D" id="1.10.10.10">
    <property type="entry name" value="Winged helix-like DNA-binding domain superfamily/Winged helix DNA-binding domain"/>
    <property type="match status" value="1"/>
</dbReference>
<dbReference type="Proteomes" id="UP001253545">
    <property type="component" value="Unassembled WGS sequence"/>
</dbReference>
<dbReference type="InterPro" id="IPR013324">
    <property type="entry name" value="RNA_pol_sigma_r3/r4-like"/>
</dbReference>
<feature type="domain" description="RNA polymerase sigma-70 ECF-like HTH" evidence="1">
    <location>
        <begin position="19"/>
        <end position="184"/>
    </location>
</feature>
<evidence type="ECO:0000259" key="1">
    <source>
        <dbReference type="Pfam" id="PF07638"/>
    </source>
</evidence>
<dbReference type="NCBIfam" id="TIGR02999">
    <property type="entry name" value="Sig-70_X6"/>
    <property type="match status" value="1"/>
</dbReference>
<protein>
    <submittedName>
        <fullName evidence="2">ECF-type sigma factor</fullName>
    </submittedName>
</protein>
<dbReference type="SUPFAM" id="SSF88659">
    <property type="entry name" value="Sigma3 and sigma4 domains of RNA polymerase sigma factors"/>
    <property type="match status" value="1"/>
</dbReference>
<name>A0ABU2ZQP0_9ALTE</name>
<evidence type="ECO:0000313" key="2">
    <source>
        <dbReference type="EMBL" id="MDT0594940.1"/>
    </source>
</evidence>
<dbReference type="InterPro" id="IPR011517">
    <property type="entry name" value="RNA_pol_sigma70_ECF-like"/>
</dbReference>
<comment type="caution">
    <text evidence="2">The sequence shown here is derived from an EMBL/GenBank/DDBJ whole genome shotgun (WGS) entry which is preliminary data.</text>
</comment>
<proteinExistence type="predicted"/>